<proteinExistence type="predicted"/>
<feature type="domain" description="IclR-ED" evidence="5">
    <location>
        <begin position="73"/>
        <end position="255"/>
    </location>
</feature>
<name>A0A5R9J2E3_9PROT</name>
<keyword evidence="2" id="KW-0238">DNA-binding</keyword>
<dbReference type="GO" id="GO:0003677">
    <property type="term" value="F:DNA binding"/>
    <property type="evidence" value="ECO:0007669"/>
    <property type="project" value="UniProtKB-KW"/>
</dbReference>
<evidence type="ECO:0000256" key="3">
    <source>
        <dbReference type="ARBA" id="ARBA00023163"/>
    </source>
</evidence>
<keyword evidence="7" id="KW-1185">Reference proteome</keyword>
<dbReference type="OrthoDB" id="9807558at2"/>
<dbReference type="Gene3D" id="3.30.450.40">
    <property type="match status" value="1"/>
</dbReference>
<dbReference type="InterPro" id="IPR036390">
    <property type="entry name" value="WH_DNA-bd_sf"/>
</dbReference>
<feature type="domain" description="HTH iclR-type" evidence="4">
    <location>
        <begin position="12"/>
        <end position="72"/>
    </location>
</feature>
<evidence type="ECO:0000313" key="6">
    <source>
        <dbReference type="EMBL" id="TLU71805.1"/>
    </source>
</evidence>
<dbReference type="Pfam" id="PF01614">
    <property type="entry name" value="IclR_C"/>
    <property type="match status" value="1"/>
</dbReference>
<dbReference type="RefSeq" id="WP_138326875.1">
    <property type="nucleotide sequence ID" value="NZ_VCDI01000005.1"/>
</dbReference>
<dbReference type="Gene3D" id="1.10.10.10">
    <property type="entry name" value="Winged helix-like DNA-binding domain superfamily/Winged helix DNA-binding domain"/>
    <property type="match status" value="1"/>
</dbReference>
<dbReference type="GO" id="GO:0045893">
    <property type="term" value="P:positive regulation of DNA-templated transcription"/>
    <property type="evidence" value="ECO:0007669"/>
    <property type="project" value="InterPro"/>
</dbReference>
<dbReference type="GO" id="GO:0003700">
    <property type="term" value="F:DNA-binding transcription factor activity"/>
    <property type="evidence" value="ECO:0007669"/>
    <property type="project" value="TreeGrafter"/>
</dbReference>
<evidence type="ECO:0000256" key="2">
    <source>
        <dbReference type="ARBA" id="ARBA00023125"/>
    </source>
</evidence>
<dbReference type="InterPro" id="IPR014757">
    <property type="entry name" value="Tscrpt_reg_IclR_C"/>
</dbReference>
<dbReference type="Pfam" id="PF09339">
    <property type="entry name" value="HTH_IclR"/>
    <property type="match status" value="1"/>
</dbReference>
<dbReference type="SMART" id="SM00346">
    <property type="entry name" value="HTH_ICLR"/>
    <property type="match status" value="1"/>
</dbReference>
<dbReference type="PANTHER" id="PTHR30136">
    <property type="entry name" value="HELIX-TURN-HELIX TRANSCRIPTIONAL REGULATOR, ICLR FAMILY"/>
    <property type="match status" value="1"/>
</dbReference>
<evidence type="ECO:0000259" key="4">
    <source>
        <dbReference type="PROSITE" id="PS51077"/>
    </source>
</evidence>
<sequence length="258" mass="27787">MDKQAEDRRDFVEALARGLDILVVCANAPNGIRLADVARQTGTTRASARRSLLTLAAKGFLVADEGGFRLTPKVLTLAAPLLSAPLPRLAQPILDQLSARFGESFSLAALAGQDIVYLARSEARRIIALDLTVGSRLPAWCTSMGRVLIAGLPPHEREALLPDTLVLRTPRTITDRRSLLAVLEQVGRDGYCLLDEELEQGLRSLAVPVRHPDGRVAAALNVSTQTARTDRDTLLQQVLPALDEAARSIAPAIPGQRS</sequence>
<protein>
    <submittedName>
        <fullName evidence="6">IclR family transcriptional regulator</fullName>
    </submittedName>
</protein>
<dbReference type="InterPro" id="IPR050707">
    <property type="entry name" value="HTH_MetabolicPath_Reg"/>
</dbReference>
<organism evidence="6 7">
    <name type="scientific">Lichenicoccus roseus</name>
    <dbReference type="NCBI Taxonomy" id="2683649"/>
    <lineage>
        <taxon>Bacteria</taxon>
        <taxon>Pseudomonadati</taxon>
        <taxon>Pseudomonadota</taxon>
        <taxon>Alphaproteobacteria</taxon>
        <taxon>Acetobacterales</taxon>
        <taxon>Acetobacteraceae</taxon>
        <taxon>Lichenicoccus</taxon>
    </lineage>
</organism>
<comment type="caution">
    <text evidence="6">The sequence shown here is derived from an EMBL/GenBank/DDBJ whole genome shotgun (WGS) entry which is preliminary data.</text>
</comment>
<dbReference type="PROSITE" id="PS51078">
    <property type="entry name" value="ICLR_ED"/>
    <property type="match status" value="1"/>
</dbReference>
<dbReference type="SUPFAM" id="SSF55781">
    <property type="entry name" value="GAF domain-like"/>
    <property type="match status" value="1"/>
</dbReference>
<evidence type="ECO:0000313" key="7">
    <source>
        <dbReference type="Proteomes" id="UP000305654"/>
    </source>
</evidence>
<evidence type="ECO:0000256" key="1">
    <source>
        <dbReference type="ARBA" id="ARBA00023015"/>
    </source>
</evidence>
<dbReference type="PANTHER" id="PTHR30136:SF34">
    <property type="entry name" value="TRANSCRIPTIONAL REGULATOR"/>
    <property type="match status" value="1"/>
</dbReference>
<dbReference type="Proteomes" id="UP000305654">
    <property type="component" value="Unassembled WGS sequence"/>
</dbReference>
<dbReference type="NCBIfam" id="TIGR02431">
    <property type="entry name" value="pcaR_pcaU"/>
    <property type="match status" value="1"/>
</dbReference>
<dbReference type="EMBL" id="VCDI01000005">
    <property type="protein sequence ID" value="TLU71805.1"/>
    <property type="molecule type" value="Genomic_DNA"/>
</dbReference>
<dbReference type="AlphaFoldDB" id="A0A5R9J2E3"/>
<dbReference type="SUPFAM" id="SSF46785">
    <property type="entry name" value="Winged helix' DNA-binding domain"/>
    <property type="match status" value="1"/>
</dbReference>
<dbReference type="PROSITE" id="PS51077">
    <property type="entry name" value="HTH_ICLR"/>
    <property type="match status" value="1"/>
</dbReference>
<dbReference type="GO" id="GO:0046278">
    <property type="term" value="P:3,4-dihydroxybenzoate metabolic process"/>
    <property type="evidence" value="ECO:0007669"/>
    <property type="project" value="InterPro"/>
</dbReference>
<dbReference type="GO" id="GO:0045892">
    <property type="term" value="P:negative regulation of DNA-templated transcription"/>
    <property type="evidence" value="ECO:0007669"/>
    <property type="project" value="TreeGrafter"/>
</dbReference>
<dbReference type="InterPro" id="IPR005471">
    <property type="entry name" value="Tscrpt_reg_IclR_N"/>
</dbReference>
<dbReference type="InterPro" id="IPR029016">
    <property type="entry name" value="GAF-like_dom_sf"/>
</dbReference>
<keyword evidence="3" id="KW-0804">Transcription</keyword>
<gene>
    <name evidence="6" type="ORF">FE263_15185</name>
</gene>
<reference evidence="6 7" key="1">
    <citation type="submission" date="2019-05" db="EMBL/GenBank/DDBJ databases">
        <authorList>
            <person name="Pankratov T."/>
            <person name="Grouzdev D."/>
        </authorList>
    </citation>
    <scope>NUCLEOTIDE SEQUENCE [LARGE SCALE GENOMIC DNA]</scope>
    <source>
        <strain evidence="6 7">KEBCLARHB70R</strain>
    </source>
</reference>
<dbReference type="InterPro" id="IPR036388">
    <property type="entry name" value="WH-like_DNA-bd_sf"/>
</dbReference>
<keyword evidence="1" id="KW-0805">Transcription regulation</keyword>
<dbReference type="InterPro" id="IPR012794">
    <property type="entry name" value="PcaR_PcaU"/>
</dbReference>
<evidence type="ECO:0000259" key="5">
    <source>
        <dbReference type="PROSITE" id="PS51078"/>
    </source>
</evidence>
<accession>A0A5R9J2E3</accession>